<dbReference type="CDD" id="cd17930">
    <property type="entry name" value="DEXHc_cas3"/>
    <property type="match status" value="1"/>
</dbReference>
<dbReference type="InterPro" id="IPR011545">
    <property type="entry name" value="DEAD/DEAH_box_helicase_dom"/>
</dbReference>
<dbReference type="GO" id="GO:0004386">
    <property type="term" value="F:helicase activity"/>
    <property type="evidence" value="ECO:0007669"/>
    <property type="project" value="UniProtKB-KW"/>
</dbReference>
<keyword evidence="6" id="KW-0378">Hydrolase</keyword>
<evidence type="ECO:0000259" key="12">
    <source>
        <dbReference type="PROSITE" id="PS51643"/>
    </source>
</evidence>
<dbReference type="GO" id="GO:0005524">
    <property type="term" value="F:ATP binding"/>
    <property type="evidence" value="ECO:0007669"/>
    <property type="project" value="UniProtKB-KW"/>
</dbReference>
<organism evidence="13 14">
    <name type="scientific">Geobacillus kaustophilus</name>
    <dbReference type="NCBI Taxonomy" id="1462"/>
    <lineage>
        <taxon>Bacteria</taxon>
        <taxon>Bacillati</taxon>
        <taxon>Bacillota</taxon>
        <taxon>Bacilli</taxon>
        <taxon>Bacillales</taxon>
        <taxon>Anoxybacillaceae</taxon>
        <taxon>Geobacillus</taxon>
        <taxon>Geobacillus thermoleovorans group</taxon>
    </lineage>
</organism>
<dbReference type="InterPro" id="IPR027417">
    <property type="entry name" value="P-loop_NTPase"/>
</dbReference>
<keyword evidence="7" id="KW-0347">Helicase</keyword>
<dbReference type="PANTHER" id="PTHR24031">
    <property type="entry name" value="RNA HELICASE"/>
    <property type="match status" value="1"/>
</dbReference>
<proteinExistence type="inferred from homology"/>
<evidence type="ECO:0000259" key="10">
    <source>
        <dbReference type="PROSITE" id="PS51192"/>
    </source>
</evidence>
<dbReference type="InterPro" id="IPR014001">
    <property type="entry name" value="Helicase_ATP-bd"/>
</dbReference>
<dbReference type="GO" id="GO:0046872">
    <property type="term" value="F:metal ion binding"/>
    <property type="evidence" value="ECO:0007669"/>
    <property type="project" value="UniProtKB-KW"/>
</dbReference>
<gene>
    <name evidence="13" type="ORF">LG52_471</name>
</gene>
<evidence type="ECO:0000256" key="5">
    <source>
        <dbReference type="ARBA" id="ARBA00022741"/>
    </source>
</evidence>
<dbReference type="Pfam" id="PF22590">
    <property type="entry name" value="Cas3-like_C_2"/>
    <property type="match status" value="1"/>
</dbReference>
<dbReference type="Gene3D" id="1.10.3210.30">
    <property type="match status" value="1"/>
</dbReference>
<dbReference type="InterPro" id="IPR038257">
    <property type="entry name" value="CRISPR-assoc_Cas3_HD_sf"/>
</dbReference>
<evidence type="ECO:0000256" key="9">
    <source>
        <dbReference type="ARBA" id="ARBA00023118"/>
    </source>
</evidence>
<sequence>MTNIYAHTPRENGQEWHRLDDHLLSVAEMAQSFAAPFQGERVAYLCGLLHDLGKFHPLFQEYLQKQASGEMSRSIPHAIWGAAFMYQLYWKKMNDPHAWQWFSLPIAAHHAGLHSSAYLSLTLEEKLEKQRSHFVEILRQAEWFLKKFVFPYMQSATKIPSFSETEREMWIRLVFSALVDADYLDTERHFQPELSPLRQPTVSITDLWNMFVADQEQLTSQADDTAVNRMRREVYEECVCAAARSQGVYRLTVPTGGGKTRSSLAFALKHAVEHRLDQIIVAIPYTSIIEQTANVYRGIFGNDAVLEHHSQIEVDDENEAADERLIQHRLSAENWDAPLIVTTTVQLFDSLFSNRPSKVRKLHNLSRSVIILDEVQSLPPELLKPTLDALAMLVRHCQTTIVLSSATQPFFEESRFLHAFSQMAVEEILPPPIVNRHFQQMQRVDYDIWKSPISLPKLARFIREQKQLLVVFNTRKEAKECVELLQEDEGVFHLSTLLCGAHRRRILKEVRERLRKNQPVRLISTQVVEAGVDLDFPIVMRQMGPLDRIVQAAGRCNREGKMDKGKVIIFETEEMPSPRGPYRTAMETARSLLAQRHPNDLHNPNIFREYFRRLFASVDVDSKNIQKDRETLDYPLVAEKYRLIDQDTVSVIVPYAEASEYLRTWESSPSRYSFRRLQPYMIQLYRFEAEKKEKDGWLREVADSVYEWLGDYDERIGIKEEVHDPFSLIG</sequence>
<feature type="domain" description="Helicase ATP-binding" evidence="10">
    <location>
        <begin position="240"/>
        <end position="426"/>
    </location>
</feature>
<comment type="similarity">
    <text evidence="1">In the N-terminal section; belongs to the CRISPR-associated nuclease Cas3-HD family.</text>
</comment>
<dbReference type="InterPro" id="IPR001650">
    <property type="entry name" value="Helicase_C-like"/>
</dbReference>
<dbReference type="SMART" id="SM00471">
    <property type="entry name" value="HDc"/>
    <property type="match status" value="1"/>
</dbReference>
<dbReference type="PROSITE" id="PS51194">
    <property type="entry name" value="HELICASE_CTER"/>
    <property type="match status" value="1"/>
</dbReference>
<keyword evidence="3" id="KW-0540">Nuclease</keyword>
<reference evidence="13 14" key="1">
    <citation type="submission" date="2015-01" db="EMBL/GenBank/DDBJ databases">
        <authorList>
            <person name="Filippidou S."/>
            <person name="Jeanneret N."/>
            <person name="Russel-Delif L."/>
            <person name="Junier T."/>
            <person name="Wunderlin T."/>
            <person name="Molina V."/>
            <person name="Johnson S.L."/>
            <person name="Davenport K.W."/>
            <person name="Chain P.S."/>
            <person name="Dorador C."/>
            <person name="Junier P."/>
        </authorList>
    </citation>
    <scope>NUCLEOTIDE SEQUENCE [LARGE SCALE GENOMIC DNA]</scope>
    <source>
        <strain evidence="13 14">Et7/4</strain>
    </source>
</reference>
<evidence type="ECO:0000313" key="13">
    <source>
        <dbReference type="EMBL" id="KJE26427.1"/>
    </source>
</evidence>
<dbReference type="Pfam" id="PF00270">
    <property type="entry name" value="DEAD"/>
    <property type="match status" value="1"/>
</dbReference>
<evidence type="ECO:0000256" key="6">
    <source>
        <dbReference type="ARBA" id="ARBA00022801"/>
    </source>
</evidence>
<feature type="domain" description="Helicase C-terminal" evidence="11">
    <location>
        <begin position="454"/>
        <end position="605"/>
    </location>
</feature>
<keyword evidence="4" id="KW-0479">Metal-binding</keyword>
<keyword evidence="13" id="KW-0255">Endonuclease</keyword>
<name>A0A0D8BSR5_GEOKU</name>
<evidence type="ECO:0000313" key="14">
    <source>
        <dbReference type="Proteomes" id="UP000032522"/>
    </source>
</evidence>
<dbReference type="SUPFAM" id="SSF52540">
    <property type="entry name" value="P-loop containing nucleoside triphosphate hydrolases"/>
    <property type="match status" value="1"/>
</dbReference>
<dbReference type="AlphaFoldDB" id="A0A0D8BSR5"/>
<keyword evidence="9" id="KW-0051">Antiviral defense</keyword>
<dbReference type="InterPro" id="IPR006474">
    <property type="entry name" value="Helicase_Cas3_CRISPR-ass_core"/>
</dbReference>
<accession>A0A0D8BSR5</accession>
<protein>
    <submittedName>
        <fullName evidence="13">CRISPR-associated endonuclease Cas3-HD</fullName>
    </submittedName>
</protein>
<dbReference type="EMBL" id="JYBP01000003">
    <property type="protein sequence ID" value="KJE26427.1"/>
    <property type="molecule type" value="Genomic_DNA"/>
</dbReference>
<dbReference type="PATRIC" id="fig|1462.6.peg.599"/>
<evidence type="ECO:0000256" key="3">
    <source>
        <dbReference type="ARBA" id="ARBA00022722"/>
    </source>
</evidence>
<dbReference type="RefSeq" id="WP_044730770.1">
    <property type="nucleotide sequence ID" value="NZ_JYBP01000003.1"/>
</dbReference>
<dbReference type="NCBIfam" id="TIGR01596">
    <property type="entry name" value="cas3_HD"/>
    <property type="match status" value="1"/>
</dbReference>
<dbReference type="InterPro" id="IPR006483">
    <property type="entry name" value="CRISPR-assoc_Cas3_HD"/>
</dbReference>
<dbReference type="GO" id="GO:0003676">
    <property type="term" value="F:nucleic acid binding"/>
    <property type="evidence" value="ECO:0007669"/>
    <property type="project" value="InterPro"/>
</dbReference>
<evidence type="ECO:0000256" key="1">
    <source>
        <dbReference type="ARBA" id="ARBA00006847"/>
    </source>
</evidence>
<dbReference type="InterPro" id="IPR003607">
    <property type="entry name" value="HD/PDEase_dom"/>
</dbReference>
<comment type="similarity">
    <text evidence="2">In the central section; belongs to the CRISPR-associated helicase Cas3 family.</text>
</comment>
<dbReference type="PROSITE" id="PS51192">
    <property type="entry name" value="HELICASE_ATP_BIND_1"/>
    <property type="match status" value="1"/>
</dbReference>
<dbReference type="SUPFAM" id="SSF109604">
    <property type="entry name" value="HD-domain/PDEase-like"/>
    <property type="match status" value="1"/>
</dbReference>
<dbReference type="Gene3D" id="3.40.50.300">
    <property type="entry name" value="P-loop containing nucleotide triphosphate hydrolases"/>
    <property type="match status" value="2"/>
</dbReference>
<dbReference type="Pfam" id="PF18019">
    <property type="entry name" value="Cas3_HD"/>
    <property type="match status" value="1"/>
</dbReference>
<dbReference type="Proteomes" id="UP000032522">
    <property type="component" value="Unassembled WGS sequence"/>
</dbReference>
<keyword evidence="8" id="KW-0067">ATP-binding</keyword>
<dbReference type="OrthoDB" id="9810236at2"/>
<feature type="domain" description="HD Cas3-type" evidence="12">
    <location>
        <begin position="12"/>
        <end position="184"/>
    </location>
</feature>
<dbReference type="GO" id="GO:0004519">
    <property type="term" value="F:endonuclease activity"/>
    <property type="evidence" value="ECO:0007669"/>
    <property type="project" value="UniProtKB-KW"/>
</dbReference>
<dbReference type="PROSITE" id="PS51643">
    <property type="entry name" value="HD_CAS3"/>
    <property type="match status" value="1"/>
</dbReference>
<dbReference type="SMART" id="SM00487">
    <property type="entry name" value="DEXDc"/>
    <property type="match status" value="1"/>
</dbReference>
<keyword evidence="5" id="KW-0547">Nucleotide-binding</keyword>
<evidence type="ECO:0000256" key="4">
    <source>
        <dbReference type="ARBA" id="ARBA00022723"/>
    </source>
</evidence>
<comment type="caution">
    <text evidence="13">The sequence shown here is derived from an EMBL/GenBank/DDBJ whole genome shotgun (WGS) entry which is preliminary data.</text>
</comment>
<dbReference type="GO" id="GO:0016787">
    <property type="term" value="F:hydrolase activity"/>
    <property type="evidence" value="ECO:0007669"/>
    <property type="project" value="UniProtKB-KW"/>
</dbReference>
<dbReference type="InterPro" id="IPR054712">
    <property type="entry name" value="Cas3-like_dom"/>
</dbReference>
<evidence type="ECO:0000256" key="2">
    <source>
        <dbReference type="ARBA" id="ARBA00009046"/>
    </source>
</evidence>
<evidence type="ECO:0000259" key="11">
    <source>
        <dbReference type="PROSITE" id="PS51194"/>
    </source>
</evidence>
<evidence type="ECO:0000256" key="7">
    <source>
        <dbReference type="ARBA" id="ARBA00022806"/>
    </source>
</evidence>
<dbReference type="NCBIfam" id="TIGR01587">
    <property type="entry name" value="cas3_core"/>
    <property type="match status" value="1"/>
</dbReference>
<evidence type="ECO:0000256" key="8">
    <source>
        <dbReference type="ARBA" id="ARBA00022840"/>
    </source>
</evidence>
<dbReference type="CDD" id="cd09641">
    <property type="entry name" value="Cas3''_I"/>
    <property type="match status" value="1"/>
</dbReference>
<dbReference type="GO" id="GO:0051607">
    <property type="term" value="P:defense response to virus"/>
    <property type="evidence" value="ECO:0007669"/>
    <property type="project" value="UniProtKB-KW"/>
</dbReference>